<accession>A0A0G4IWU4</accession>
<dbReference type="Proteomes" id="UP000039324">
    <property type="component" value="Unassembled WGS sequence"/>
</dbReference>
<evidence type="ECO:0000256" key="1">
    <source>
        <dbReference type="SAM" id="MobiDB-lite"/>
    </source>
</evidence>
<dbReference type="AlphaFoldDB" id="A0A0G4IWU4"/>
<name>A0A0G4IWU4_PLABS</name>
<dbReference type="Proteomes" id="UP000290189">
    <property type="component" value="Unassembled WGS sequence"/>
</dbReference>
<dbReference type="Gene3D" id="3.30.40.10">
    <property type="entry name" value="Zinc/RING finger domain, C3HC4 (zinc finger)"/>
    <property type="match status" value="1"/>
</dbReference>
<reference evidence="2 4" key="1">
    <citation type="submission" date="2015-02" db="EMBL/GenBank/DDBJ databases">
        <authorList>
            <person name="Chooi Y.-H."/>
        </authorList>
    </citation>
    <scope>NUCLEOTIDE SEQUENCE [LARGE SCALE GENOMIC DNA]</scope>
    <source>
        <strain evidence="2">E3</strain>
    </source>
</reference>
<evidence type="ECO:0000313" key="5">
    <source>
        <dbReference type="Proteomes" id="UP000290189"/>
    </source>
</evidence>
<dbReference type="EMBL" id="OVEO01000008">
    <property type="protein sequence ID" value="SPQ97972.1"/>
    <property type="molecule type" value="Genomic_DNA"/>
</dbReference>
<dbReference type="InterPro" id="IPR013083">
    <property type="entry name" value="Znf_RING/FYVE/PHD"/>
</dbReference>
<evidence type="ECO:0000313" key="2">
    <source>
        <dbReference type="EMBL" id="CEO99702.1"/>
    </source>
</evidence>
<protein>
    <recommendedName>
        <fullName evidence="6">U-box domain-containing protein</fullName>
    </recommendedName>
</protein>
<geneLocation type="mitochondrion" evidence="3"/>
<dbReference type="SUPFAM" id="SSF57850">
    <property type="entry name" value="RING/U-box"/>
    <property type="match status" value="1"/>
</dbReference>
<sequence>MALGDAIQDNRPIRAGRDTPDPLQEAQCRHIGGRRGRGTVVARTCRQSADQPAEGREDGQCGRIPDVRLQTMPPGSTMVLVVLAIGFPVAWSGTSSPTPPLVVQGSPPSPGFIARTAGCLSSAPCLPDVDRAPIGVVPDDDDAISDLIEEYGRGVDPPECPISMLDLDAEPVVASDGHTYRLSTLMDWCARFSRGRCLSPISQVPIRAEVYYNQDLEMVATSWSDQVRWWRHGVTLPWVQRFNASKAMICADGRSYTVAEVGAYHLITACYVNLALAEAAAKIAELGTFSTDQQEILRPAAERMAQRCPMMRALSPRRQTSH</sequence>
<evidence type="ECO:0008006" key="6">
    <source>
        <dbReference type="Google" id="ProtNLM"/>
    </source>
</evidence>
<keyword evidence="4" id="KW-1185">Reference proteome</keyword>
<keyword evidence="3" id="KW-0496">Mitochondrion</keyword>
<proteinExistence type="predicted"/>
<feature type="compositionally biased region" description="Basic and acidic residues" evidence="1">
    <location>
        <begin position="11"/>
        <end position="20"/>
    </location>
</feature>
<reference evidence="3 5" key="2">
    <citation type="submission" date="2018-03" db="EMBL/GenBank/DDBJ databases">
        <authorList>
            <person name="Fogelqvist J."/>
        </authorList>
    </citation>
    <scope>NUCLEOTIDE SEQUENCE [LARGE SCALE GENOMIC DNA]</scope>
</reference>
<dbReference type="EMBL" id="CDSF01000092">
    <property type="protein sequence ID" value="CEO99702.1"/>
    <property type="molecule type" value="Genomic_DNA"/>
</dbReference>
<gene>
    <name evidence="2" type="ORF">PBRA_007435</name>
    <name evidence="3" type="ORF">PLBR_LOCUS5187</name>
</gene>
<organism evidence="2 4">
    <name type="scientific">Plasmodiophora brassicae</name>
    <name type="common">Clubroot disease agent</name>
    <dbReference type="NCBI Taxonomy" id="37360"/>
    <lineage>
        <taxon>Eukaryota</taxon>
        <taxon>Sar</taxon>
        <taxon>Rhizaria</taxon>
        <taxon>Endomyxa</taxon>
        <taxon>Phytomyxea</taxon>
        <taxon>Plasmodiophorida</taxon>
        <taxon>Plasmodiophoridae</taxon>
        <taxon>Plasmodiophora</taxon>
    </lineage>
</organism>
<evidence type="ECO:0000313" key="4">
    <source>
        <dbReference type="Proteomes" id="UP000039324"/>
    </source>
</evidence>
<evidence type="ECO:0000313" key="3">
    <source>
        <dbReference type="EMBL" id="SPQ97972.1"/>
    </source>
</evidence>
<feature type="region of interest" description="Disordered" evidence="1">
    <location>
        <begin position="1"/>
        <end position="24"/>
    </location>
</feature>